<dbReference type="AlphaFoldDB" id="A0A9X1QM16"/>
<accession>A0A9X1QM16</accession>
<dbReference type="SUPFAM" id="SSF48317">
    <property type="entry name" value="Acid phosphatase/Vanadium-dependent haloperoxidase"/>
    <property type="match status" value="1"/>
</dbReference>
<dbReference type="Gene3D" id="1.20.144.10">
    <property type="entry name" value="Phosphatidic acid phosphatase type 2/haloperoxidase"/>
    <property type="match status" value="2"/>
</dbReference>
<feature type="domain" description="Phosphatidic acid phosphatase type 2/haloperoxidase" evidence="2">
    <location>
        <begin position="83"/>
        <end position="191"/>
    </location>
</feature>
<dbReference type="EMBL" id="JAKFGM010000001">
    <property type="protein sequence ID" value="MCF2513859.1"/>
    <property type="molecule type" value="Genomic_DNA"/>
</dbReference>
<evidence type="ECO:0000256" key="1">
    <source>
        <dbReference type="SAM" id="Phobius"/>
    </source>
</evidence>
<evidence type="ECO:0000313" key="3">
    <source>
        <dbReference type="EMBL" id="MCF2513859.1"/>
    </source>
</evidence>
<proteinExistence type="predicted"/>
<dbReference type="InterPro" id="IPR036938">
    <property type="entry name" value="PAP2/HPO_sf"/>
</dbReference>
<protein>
    <submittedName>
        <fullName evidence="3">Phosphatase PAP2 family protein</fullName>
    </submittedName>
</protein>
<dbReference type="Pfam" id="PF01569">
    <property type="entry name" value="PAP2"/>
    <property type="match status" value="1"/>
</dbReference>
<dbReference type="InterPro" id="IPR000326">
    <property type="entry name" value="PAP2/HPO"/>
</dbReference>
<dbReference type="PANTHER" id="PTHR14969:SF13">
    <property type="entry name" value="AT30094P"/>
    <property type="match status" value="1"/>
</dbReference>
<dbReference type="RefSeq" id="WP_235066353.1">
    <property type="nucleotide sequence ID" value="NZ_JAKFGM010000001.1"/>
</dbReference>
<evidence type="ECO:0000313" key="4">
    <source>
        <dbReference type="Proteomes" id="UP001139410"/>
    </source>
</evidence>
<feature type="transmembrane region" description="Helical" evidence="1">
    <location>
        <begin position="150"/>
        <end position="170"/>
    </location>
</feature>
<keyword evidence="1" id="KW-0812">Transmembrane</keyword>
<comment type="caution">
    <text evidence="3">The sequence shown here is derived from an EMBL/GenBank/DDBJ whole genome shotgun (WGS) entry which is preliminary data.</text>
</comment>
<evidence type="ECO:0000259" key="2">
    <source>
        <dbReference type="SMART" id="SM00014"/>
    </source>
</evidence>
<feature type="transmembrane region" description="Helical" evidence="1">
    <location>
        <begin position="176"/>
        <end position="194"/>
    </location>
</feature>
<keyword evidence="1" id="KW-1133">Transmembrane helix</keyword>
<keyword evidence="1" id="KW-0472">Membrane</keyword>
<dbReference type="SMART" id="SM00014">
    <property type="entry name" value="acidPPc"/>
    <property type="match status" value="1"/>
</dbReference>
<dbReference type="Proteomes" id="UP001139410">
    <property type="component" value="Unassembled WGS sequence"/>
</dbReference>
<keyword evidence="4" id="KW-1185">Reference proteome</keyword>
<dbReference type="PANTHER" id="PTHR14969">
    <property type="entry name" value="SPHINGOSINE-1-PHOSPHATE PHOSPHOHYDROLASE"/>
    <property type="match status" value="1"/>
</dbReference>
<gene>
    <name evidence="3" type="ORF">LVY65_02080</name>
</gene>
<feature type="transmembrane region" description="Helical" evidence="1">
    <location>
        <begin position="54"/>
        <end position="77"/>
    </location>
</feature>
<sequence>MNIITRPIFVAGLILTFILAGFLGGPGSGAEPALMHVLAKMRADLPAMTQAAALLTQIGSAPITLSIAGLAALSLLLRRAPGLALLLAVTVLGERSLVDGLKQWIGRPRPPLDPALIHSLAYPSGHSANSMTAFLATALIACPAAYRAKAVWAALALAVLVGFTRVWLGVHWPSDVIGGWAFGLLAVATALTVASRSDTLREEAQHNIVGRHGSALGKGDVA</sequence>
<reference evidence="3" key="1">
    <citation type="submission" date="2022-01" db="EMBL/GenBank/DDBJ databases">
        <authorList>
            <person name="Jo J.-H."/>
            <person name="Im W.-T."/>
        </authorList>
    </citation>
    <scope>NUCLEOTIDE SEQUENCE</scope>
    <source>
        <strain evidence="3">G124</strain>
    </source>
</reference>
<name>A0A9X1QM16_9SPHN</name>
<organism evidence="3 4">
    <name type="scientific">Sphingomonas cremea</name>
    <dbReference type="NCBI Taxonomy" id="2904799"/>
    <lineage>
        <taxon>Bacteria</taxon>
        <taxon>Pseudomonadati</taxon>
        <taxon>Pseudomonadota</taxon>
        <taxon>Alphaproteobacteria</taxon>
        <taxon>Sphingomonadales</taxon>
        <taxon>Sphingomonadaceae</taxon>
        <taxon>Sphingomonas</taxon>
    </lineage>
</organism>